<reference evidence="1 2" key="1">
    <citation type="submission" date="2020-06" db="EMBL/GenBank/DDBJ databases">
        <title>Altererythrobacter sp. HHU K3-1.</title>
        <authorList>
            <person name="Zhang D."/>
            <person name="Xue H."/>
        </authorList>
    </citation>
    <scope>NUCLEOTIDE SEQUENCE [LARGE SCALE GENOMIC DNA]</scope>
    <source>
        <strain evidence="1 2">HHU K3-1</strain>
    </source>
</reference>
<dbReference type="RefSeq" id="WP_176265836.1">
    <property type="nucleotide sequence ID" value="NZ_JABWGV010000001.1"/>
</dbReference>
<proteinExistence type="predicted"/>
<name>A0A850H377_9SPHN</name>
<comment type="caution">
    <text evidence="1">The sequence shown here is derived from an EMBL/GenBank/DDBJ whole genome shotgun (WGS) entry which is preliminary data.</text>
</comment>
<dbReference type="AlphaFoldDB" id="A0A850H377"/>
<organism evidence="1 2">
    <name type="scientific">Qipengyuania atrilutea</name>
    <dbReference type="NCBI Taxonomy" id="2744473"/>
    <lineage>
        <taxon>Bacteria</taxon>
        <taxon>Pseudomonadati</taxon>
        <taxon>Pseudomonadota</taxon>
        <taxon>Alphaproteobacteria</taxon>
        <taxon>Sphingomonadales</taxon>
        <taxon>Erythrobacteraceae</taxon>
        <taxon>Qipengyuania</taxon>
    </lineage>
</organism>
<evidence type="ECO:0000313" key="2">
    <source>
        <dbReference type="Proteomes" id="UP000561438"/>
    </source>
</evidence>
<evidence type="ECO:0000313" key="1">
    <source>
        <dbReference type="EMBL" id="NVD43505.1"/>
    </source>
</evidence>
<dbReference type="Proteomes" id="UP000561438">
    <property type="component" value="Unassembled WGS sequence"/>
</dbReference>
<sequence length="101" mass="11741">MAGRWYGQLKVEYGDDPGDEIGWEVQREELYPLDEDRLGANSNAPFEGPWRITPYLRKEASRLLEAESLRVSEKAEERLQQDMADLFISFCDLMSRRARGD</sequence>
<accession>A0A850H377</accession>
<dbReference type="EMBL" id="JABWGV010000001">
    <property type="protein sequence ID" value="NVD43505.1"/>
    <property type="molecule type" value="Genomic_DNA"/>
</dbReference>
<keyword evidence="2" id="KW-1185">Reference proteome</keyword>
<protein>
    <submittedName>
        <fullName evidence="1">Uncharacterized protein</fullName>
    </submittedName>
</protein>
<gene>
    <name evidence="1" type="ORF">HUV48_00550</name>
</gene>